<evidence type="ECO:0000256" key="1">
    <source>
        <dbReference type="ARBA" id="ARBA00004123"/>
    </source>
</evidence>
<evidence type="ECO:0000313" key="17">
    <source>
        <dbReference type="WBParaSite" id="Bm3369a.1"/>
    </source>
</evidence>
<dbReference type="WBParaSite" id="Bm3369a.1">
    <property type="protein sequence ID" value="Bm3369a.1"/>
    <property type="gene ID" value="WBGene00223630"/>
</dbReference>
<dbReference type="InterPro" id="IPR036388">
    <property type="entry name" value="WH-like_DNA-bd_sf"/>
</dbReference>
<accession>A0A5S6PJY3</accession>
<dbReference type="GO" id="GO:0005737">
    <property type="term" value="C:cytoplasm"/>
    <property type="evidence" value="ECO:0007669"/>
    <property type="project" value="EnsemblMetazoa"/>
</dbReference>
<evidence type="ECO:0000256" key="3">
    <source>
        <dbReference type="ARBA" id="ARBA00022473"/>
    </source>
</evidence>
<evidence type="ECO:0000256" key="5">
    <source>
        <dbReference type="ARBA" id="ARBA00023015"/>
    </source>
</evidence>
<dbReference type="GO" id="GO:0005634">
    <property type="term" value="C:nucleus"/>
    <property type="evidence" value="ECO:0007669"/>
    <property type="project" value="UniProtKB-SubCell"/>
</dbReference>
<dbReference type="KEGG" id="bmy:BM_BM3369"/>
<dbReference type="PROSITE" id="PS50071">
    <property type="entry name" value="HOMEOBOX_2"/>
    <property type="match status" value="1"/>
</dbReference>
<dbReference type="Gene3D" id="1.10.10.10">
    <property type="entry name" value="Winged helix-like DNA-binding domain superfamily/Winged helix DNA-binding domain"/>
    <property type="match status" value="2"/>
</dbReference>
<dbReference type="SMART" id="SM00351">
    <property type="entry name" value="PAX"/>
    <property type="match status" value="1"/>
</dbReference>
<keyword evidence="5" id="KW-0805">Transcription regulation</keyword>
<feature type="domain" description="Homeobox" evidence="13">
    <location>
        <begin position="226"/>
        <end position="286"/>
    </location>
</feature>
<dbReference type="Gene3D" id="1.10.10.60">
    <property type="entry name" value="Homeodomain-like"/>
    <property type="match status" value="1"/>
</dbReference>
<evidence type="ECO:0000256" key="12">
    <source>
        <dbReference type="SAM" id="MobiDB-lite"/>
    </source>
</evidence>
<evidence type="ECO:0000256" key="10">
    <source>
        <dbReference type="PROSITE-ProRule" id="PRU00108"/>
    </source>
</evidence>
<gene>
    <name evidence="15 17" type="primary">Bma-vab-3</name>
    <name evidence="15" type="ORF">BM_BM3369</name>
</gene>
<dbReference type="GO" id="GO:0009952">
    <property type="term" value="P:anterior/posterior pattern specification"/>
    <property type="evidence" value="ECO:0007669"/>
    <property type="project" value="EnsemblMetazoa"/>
</dbReference>
<dbReference type="SUPFAM" id="SSF46689">
    <property type="entry name" value="Homeodomain-like"/>
    <property type="match status" value="2"/>
</dbReference>
<dbReference type="InterPro" id="IPR001356">
    <property type="entry name" value="HD"/>
</dbReference>
<dbReference type="GO" id="GO:0090596">
    <property type="term" value="P:sensory organ morphogenesis"/>
    <property type="evidence" value="ECO:0007669"/>
    <property type="project" value="UniProtKB-ARBA"/>
</dbReference>
<evidence type="ECO:0000256" key="7">
    <source>
        <dbReference type="ARBA" id="ARBA00023155"/>
    </source>
</evidence>
<dbReference type="InterPro" id="IPR001523">
    <property type="entry name" value="Paired_dom"/>
</dbReference>
<dbReference type="PRINTS" id="PR00027">
    <property type="entry name" value="PAIREDBOX"/>
</dbReference>
<reference evidence="17" key="3">
    <citation type="submission" date="2019-12" db="UniProtKB">
        <authorList>
            <consortium name="WormBaseParasite"/>
        </authorList>
    </citation>
    <scope>IDENTIFICATION</scope>
</reference>
<feature type="compositionally biased region" description="Basic and acidic residues" evidence="12">
    <location>
        <begin position="200"/>
        <end position="212"/>
    </location>
</feature>
<evidence type="ECO:0000313" key="16">
    <source>
        <dbReference type="Proteomes" id="UP000006672"/>
    </source>
</evidence>
<dbReference type="FunFam" id="1.10.10.10:FF:000069">
    <property type="entry name" value="Paired box protein Pax-6"/>
    <property type="match status" value="1"/>
</dbReference>
<evidence type="ECO:0000313" key="15">
    <source>
        <dbReference type="EMBL" id="VIO87092.1"/>
    </source>
</evidence>
<dbReference type="OrthoDB" id="3225452at2759"/>
<dbReference type="CTD" id="6102448"/>
<keyword evidence="7 10" id="KW-0371">Homeobox</keyword>
<comment type="subcellular location">
    <subcellularLocation>
        <location evidence="1 10 11">Nucleus</location>
    </subcellularLocation>
</comment>
<dbReference type="InterPro" id="IPR043182">
    <property type="entry name" value="PAIRED_DNA-bd_dom"/>
</dbReference>
<dbReference type="PANTHER" id="PTHR45636:SF41">
    <property type="entry name" value="PAIRED BOX PROTEIN PAX-6-RELATED"/>
    <property type="match status" value="1"/>
</dbReference>
<feature type="region of interest" description="Disordered" evidence="12">
    <location>
        <begin position="286"/>
        <end position="353"/>
    </location>
</feature>
<feature type="domain" description="Paired" evidence="14">
    <location>
        <begin position="22"/>
        <end position="148"/>
    </location>
</feature>
<evidence type="ECO:0000259" key="13">
    <source>
        <dbReference type="PROSITE" id="PS50071"/>
    </source>
</evidence>
<keyword evidence="6 10" id="KW-0238">DNA-binding</keyword>
<dbReference type="EMBL" id="CAAKNF010000196">
    <property type="protein sequence ID" value="VIO87092.1"/>
    <property type="molecule type" value="Genomic_DNA"/>
</dbReference>
<comment type="similarity">
    <text evidence="2">Belongs to the paired homeobox family.</text>
</comment>
<keyword evidence="9 10" id="KW-0539">Nucleus</keyword>
<evidence type="ECO:0000256" key="6">
    <source>
        <dbReference type="ARBA" id="ARBA00023125"/>
    </source>
</evidence>
<dbReference type="PANTHER" id="PTHR45636">
    <property type="entry name" value="PAIRED BOX PROTEIN PAX-6-RELATED-RELATED"/>
    <property type="match status" value="1"/>
</dbReference>
<dbReference type="GO" id="GO:0045944">
    <property type="term" value="P:positive regulation of transcription by RNA polymerase II"/>
    <property type="evidence" value="ECO:0007669"/>
    <property type="project" value="EnsemblMetazoa"/>
</dbReference>
<reference evidence="16" key="1">
    <citation type="journal article" date="2007" name="Science">
        <title>Draft genome of the filarial nematode parasite Brugia malayi.</title>
        <authorList>
            <person name="Ghedin E."/>
            <person name="Wang S."/>
            <person name="Spiro D."/>
            <person name="Caler E."/>
            <person name="Zhao Q."/>
            <person name="Crabtree J."/>
            <person name="Allen J.E."/>
            <person name="Delcher A.L."/>
            <person name="Guiliano D.B."/>
            <person name="Miranda-Saavedra D."/>
            <person name="Angiuoli S.V."/>
            <person name="Creasy T."/>
            <person name="Amedeo P."/>
            <person name="Haas B."/>
            <person name="El-Sayed N.M."/>
            <person name="Wortman J.R."/>
            <person name="Feldblyum T."/>
            <person name="Tallon L."/>
            <person name="Schatz M."/>
            <person name="Shumway M."/>
            <person name="Koo H."/>
            <person name="Salzberg S.L."/>
            <person name="Schobel S."/>
            <person name="Pertea M."/>
            <person name="Pop M."/>
            <person name="White O."/>
            <person name="Barton G.J."/>
            <person name="Carlow C.K."/>
            <person name="Crawford M.J."/>
            <person name="Daub J."/>
            <person name="Dimmic M.W."/>
            <person name="Estes C.F."/>
            <person name="Foster J.M."/>
            <person name="Ganatra M."/>
            <person name="Gregory W.F."/>
            <person name="Johnson N.M."/>
            <person name="Jin J."/>
            <person name="Komuniecki R."/>
            <person name="Korf I."/>
            <person name="Kumar S."/>
            <person name="Laney S."/>
            <person name="Li B.W."/>
            <person name="Li W."/>
            <person name="Lindblom T.H."/>
            <person name="Lustigman S."/>
            <person name="Ma D."/>
            <person name="Maina C.V."/>
            <person name="Martin D.M."/>
            <person name="McCarter J.P."/>
            <person name="McReynolds L."/>
            <person name="Mitreva M."/>
            <person name="Nutman T.B."/>
            <person name="Parkinson J."/>
            <person name="Peregrin-Alvarez J.M."/>
            <person name="Poole C."/>
            <person name="Ren Q."/>
            <person name="Saunders L."/>
            <person name="Sluder A.E."/>
            <person name="Smith K."/>
            <person name="Stanke M."/>
            <person name="Unnasch T.R."/>
            <person name="Ware J."/>
            <person name="Wei A.D."/>
            <person name="Weil G."/>
            <person name="Williams D.J."/>
            <person name="Zhang Y."/>
            <person name="Williams S.A."/>
            <person name="Fraser-Liggett C."/>
            <person name="Slatko B."/>
            <person name="Blaxter M.L."/>
            <person name="Scott A.L."/>
        </authorList>
    </citation>
    <scope>NUCLEOTIDE SEQUENCE</scope>
    <source>
        <strain evidence="16">FR3</strain>
    </source>
</reference>
<dbReference type="CDD" id="cd00131">
    <property type="entry name" value="PAX"/>
    <property type="match status" value="1"/>
</dbReference>
<evidence type="ECO:0000256" key="8">
    <source>
        <dbReference type="ARBA" id="ARBA00023163"/>
    </source>
</evidence>
<sequence length="483" mass="53404">MSYVAFTTEHDQNVMPCNRDSGHTGVNQLGGVFVNGRPLPDSTRQKIVDLAHQGARPCDISRILQVSNGCVSKILCRYYESGTIRPRAIGGSKPRVATVSVCDKIESYKREQPSIFAWEIRDKLLHEKVCSPDTIPSVSSINRVLRNLAAKKEQQAMQNDFYDRALRYSSTQWYNQWPMGVPSAVGLAQLPPLTQANHLNKKDSDEDQKPPNDPDEDTAARMRLKRKLQRNRTSFSQEQIEALEKEFERTHYPDVFARERLATKIGLPEARIQVWFSNRRAKWRREEKLRNQKRPPGMDTAMAPASSNVSANSAAGSSGSTQGSLLNPGSTGTPLGSSPTTTPARFNNPVISSNFAPSSTQMYPLSQPTMDPYSFANAGLGMGAPQHPSDFSSYHMFSGTGRSPYDAFHPYTRTVQPGAPPTFASTMNHSSISNVGGLGAGMSLPVSVLSTIDQAIPSQQPPRFDDLTDAHHDPQYWRTNFSS</sequence>
<dbReference type="CDD" id="cd00086">
    <property type="entry name" value="homeodomain"/>
    <property type="match status" value="1"/>
</dbReference>
<dbReference type="GO" id="GO:0000978">
    <property type="term" value="F:RNA polymerase II cis-regulatory region sequence-specific DNA binding"/>
    <property type="evidence" value="ECO:0007669"/>
    <property type="project" value="TreeGrafter"/>
</dbReference>
<feature type="compositionally biased region" description="Low complexity" evidence="12">
    <location>
        <begin position="301"/>
        <end position="320"/>
    </location>
</feature>
<dbReference type="PROSITE" id="PS00027">
    <property type="entry name" value="HOMEOBOX_1"/>
    <property type="match status" value="1"/>
</dbReference>
<dbReference type="GO" id="GO:0045138">
    <property type="term" value="P:nematode male tail tip morphogenesis"/>
    <property type="evidence" value="ECO:0007669"/>
    <property type="project" value="EnsemblMetazoa"/>
</dbReference>
<dbReference type="GO" id="GO:0045165">
    <property type="term" value="P:cell fate commitment"/>
    <property type="evidence" value="ECO:0007669"/>
    <property type="project" value="EnsemblMetazoa"/>
</dbReference>
<evidence type="ECO:0000256" key="11">
    <source>
        <dbReference type="RuleBase" id="RU000682"/>
    </source>
</evidence>
<dbReference type="GeneID" id="6102448"/>
<evidence type="ECO:0000259" key="14">
    <source>
        <dbReference type="PROSITE" id="PS51057"/>
    </source>
</evidence>
<organism evidence="15">
    <name type="scientific">Brugia malayi</name>
    <name type="common">Filarial nematode worm</name>
    <dbReference type="NCBI Taxonomy" id="6279"/>
    <lineage>
        <taxon>Eukaryota</taxon>
        <taxon>Metazoa</taxon>
        <taxon>Ecdysozoa</taxon>
        <taxon>Nematoda</taxon>
        <taxon>Chromadorea</taxon>
        <taxon>Rhabditida</taxon>
        <taxon>Spirurina</taxon>
        <taxon>Spiruromorpha</taxon>
        <taxon>Filarioidea</taxon>
        <taxon>Onchocercidae</taxon>
        <taxon>Brugia</taxon>
    </lineage>
</organism>
<dbReference type="InterPro" id="IPR009057">
    <property type="entry name" value="Homeodomain-like_sf"/>
</dbReference>
<protein>
    <submittedName>
        <fullName evidence="17">BMA-VAB-3</fullName>
    </submittedName>
</protein>
<dbReference type="GO" id="GO:1903355">
    <property type="term" value="P:negative regulation of distal tip cell migration"/>
    <property type="evidence" value="ECO:0007669"/>
    <property type="project" value="EnsemblMetazoa"/>
</dbReference>
<dbReference type="AlphaFoldDB" id="A0A4E9ESB4"/>
<dbReference type="FunFam" id="1.10.10.10:FF:000003">
    <property type="entry name" value="Paired box protein Pax-6"/>
    <property type="match status" value="1"/>
</dbReference>
<evidence type="ECO:0000256" key="9">
    <source>
        <dbReference type="ARBA" id="ARBA00023242"/>
    </source>
</evidence>
<keyword evidence="3" id="KW-0217">Developmental protein</keyword>
<dbReference type="Pfam" id="PF00046">
    <property type="entry name" value="Homeodomain"/>
    <property type="match status" value="1"/>
</dbReference>
<dbReference type="FunFam" id="1.10.10.60:FF:000516">
    <property type="entry name" value="Transcription factor Toy"/>
    <property type="match status" value="1"/>
</dbReference>
<dbReference type="PROSITE" id="PS00034">
    <property type="entry name" value="PAIRED_1"/>
    <property type="match status" value="1"/>
</dbReference>
<dbReference type="RefSeq" id="XP_042929926.1">
    <property type="nucleotide sequence ID" value="XM_043073992.1"/>
</dbReference>
<keyword evidence="16" id="KW-1185">Reference proteome</keyword>
<feature type="DNA-binding region" description="Homeobox" evidence="10">
    <location>
        <begin position="228"/>
        <end position="287"/>
    </location>
</feature>
<dbReference type="GO" id="GO:0048731">
    <property type="term" value="P:system development"/>
    <property type="evidence" value="ECO:0007669"/>
    <property type="project" value="UniProtKB-ARBA"/>
</dbReference>
<keyword evidence="4" id="KW-0563">Paired box</keyword>
<dbReference type="PROSITE" id="PS51057">
    <property type="entry name" value="PAIRED_2"/>
    <property type="match status" value="1"/>
</dbReference>
<accession>A0A4E9ESB4</accession>
<dbReference type="InterPro" id="IPR017970">
    <property type="entry name" value="Homeobox_CS"/>
</dbReference>
<dbReference type="GO" id="GO:0030155">
    <property type="term" value="P:regulation of cell adhesion"/>
    <property type="evidence" value="ECO:0007669"/>
    <property type="project" value="EnsemblMetazoa"/>
</dbReference>
<reference evidence="15" key="2">
    <citation type="submission" date="2019-04" db="EMBL/GenBank/DDBJ databases">
        <authorList>
            <person name="Howe K."/>
            <person name="Paulini M."/>
            <person name="Williams G."/>
        </authorList>
    </citation>
    <scope>NUCLEOTIDE SEQUENCE [LARGE SCALE GENOMIC DNA]</scope>
    <source>
        <strain evidence="15">FR3</strain>
    </source>
</reference>
<dbReference type="GO" id="GO:0000981">
    <property type="term" value="F:DNA-binding transcription factor activity, RNA polymerase II-specific"/>
    <property type="evidence" value="ECO:0007669"/>
    <property type="project" value="InterPro"/>
</dbReference>
<dbReference type="InterPro" id="IPR043565">
    <property type="entry name" value="PAX_fam"/>
</dbReference>
<name>A0A4E9ESB4_BRUMA</name>
<evidence type="ECO:0000256" key="4">
    <source>
        <dbReference type="ARBA" id="ARBA00022724"/>
    </source>
</evidence>
<dbReference type="Pfam" id="PF00292">
    <property type="entry name" value="PAX"/>
    <property type="match status" value="1"/>
</dbReference>
<evidence type="ECO:0000256" key="2">
    <source>
        <dbReference type="ARBA" id="ARBA00005733"/>
    </source>
</evidence>
<dbReference type="Proteomes" id="UP000006672">
    <property type="component" value="Unassembled WGS sequence"/>
</dbReference>
<dbReference type="SMART" id="SM00389">
    <property type="entry name" value="HOX"/>
    <property type="match status" value="1"/>
</dbReference>
<proteinExistence type="inferred from homology"/>
<feature type="region of interest" description="Disordered" evidence="12">
    <location>
        <begin position="197"/>
        <end position="218"/>
    </location>
</feature>
<feature type="compositionally biased region" description="Low complexity" evidence="12">
    <location>
        <begin position="328"/>
        <end position="343"/>
    </location>
</feature>
<keyword evidence="8" id="KW-0804">Transcription</keyword>
<dbReference type="GO" id="GO:0045687">
    <property type="term" value="P:positive regulation of glial cell differentiation"/>
    <property type="evidence" value="ECO:0007669"/>
    <property type="project" value="EnsemblMetazoa"/>
</dbReference>
<dbReference type="STRING" id="6279.A0A5S6PJY3"/>